<proteinExistence type="predicted"/>
<dbReference type="InterPro" id="IPR050796">
    <property type="entry name" value="SCF_F-box_component"/>
</dbReference>
<reference evidence="2 3" key="1">
    <citation type="submission" date="2018-04" db="EMBL/GenBank/DDBJ databases">
        <authorList>
            <person name="Vogel A."/>
        </authorList>
    </citation>
    <scope>NUCLEOTIDE SEQUENCE [LARGE SCALE GENOMIC DNA]</scope>
</reference>
<keyword evidence="3" id="KW-1185">Reference proteome</keyword>
<dbReference type="SMART" id="SM00256">
    <property type="entry name" value="FBOX"/>
    <property type="match status" value="1"/>
</dbReference>
<dbReference type="OrthoDB" id="591557at2759"/>
<evidence type="ECO:0000313" key="3">
    <source>
        <dbReference type="Proteomes" id="UP000595140"/>
    </source>
</evidence>
<dbReference type="Gene3D" id="1.20.1280.50">
    <property type="match status" value="1"/>
</dbReference>
<dbReference type="EMBL" id="OOIL02001902">
    <property type="protein sequence ID" value="VFQ79230.1"/>
    <property type="molecule type" value="Genomic_DNA"/>
</dbReference>
<dbReference type="InterPro" id="IPR036047">
    <property type="entry name" value="F-box-like_dom_sf"/>
</dbReference>
<dbReference type="Proteomes" id="UP000595140">
    <property type="component" value="Unassembled WGS sequence"/>
</dbReference>
<dbReference type="Pfam" id="PF07734">
    <property type="entry name" value="FBA_1"/>
    <property type="match status" value="1"/>
</dbReference>
<dbReference type="InterPro" id="IPR017451">
    <property type="entry name" value="F-box-assoc_interact_dom"/>
</dbReference>
<dbReference type="InterPro" id="IPR001810">
    <property type="entry name" value="F-box_dom"/>
</dbReference>
<dbReference type="InterPro" id="IPR011043">
    <property type="entry name" value="Gal_Oxase/kelch_b-propeller"/>
</dbReference>
<dbReference type="Pfam" id="PF00646">
    <property type="entry name" value="F-box"/>
    <property type="match status" value="1"/>
</dbReference>
<accession>A0A484LRQ3</accession>
<protein>
    <recommendedName>
        <fullName evidence="1">F-box domain-containing protein</fullName>
    </recommendedName>
</protein>
<name>A0A484LRQ3_9ASTE</name>
<gene>
    <name evidence="2" type="ORF">CCAM_LOCUS21006</name>
</gene>
<dbReference type="NCBIfam" id="TIGR01640">
    <property type="entry name" value="F_box_assoc_1"/>
    <property type="match status" value="1"/>
</dbReference>
<organism evidence="2 3">
    <name type="scientific">Cuscuta campestris</name>
    <dbReference type="NCBI Taxonomy" id="132261"/>
    <lineage>
        <taxon>Eukaryota</taxon>
        <taxon>Viridiplantae</taxon>
        <taxon>Streptophyta</taxon>
        <taxon>Embryophyta</taxon>
        <taxon>Tracheophyta</taxon>
        <taxon>Spermatophyta</taxon>
        <taxon>Magnoliopsida</taxon>
        <taxon>eudicotyledons</taxon>
        <taxon>Gunneridae</taxon>
        <taxon>Pentapetalae</taxon>
        <taxon>asterids</taxon>
        <taxon>lamiids</taxon>
        <taxon>Solanales</taxon>
        <taxon>Convolvulaceae</taxon>
        <taxon>Cuscuteae</taxon>
        <taxon>Cuscuta</taxon>
        <taxon>Cuscuta subgen. Grammica</taxon>
        <taxon>Cuscuta sect. Cleistogrammica</taxon>
    </lineage>
</organism>
<dbReference type="SUPFAM" id="SSF50965">
    <property type="entry name" value="Galactose oxidase, central domain"/>
    <property type="match status" value="1"/>
</dbReference>
<dbReference type="PANTHER" id="PTHR31672:SF13">
    <property type="entry name" value="F-BOX PROTEIN CPR30-LIKE"/>
    <property type="match status" value="1"/>
</dbReference>
<evidence type="ECO:0000313" key="2">
    <source>
        <dbReference type="EMBL" id="VFQ79230.1"/>
    </source>
</evidence>
<dbReference type="InterPro" id="IPR006527">
    <property type="entry name" value="F-box-assoc_dom_typ1"/>
</dbReference>
<feature type="domain" description="F-box" evidence="1">
    <location>
        <begin position="16"/>
        <end position="61"/>
    </location>
</feature>
<dbReference type="SUPFAM" id="SSF81383">
    <property type="entry name" value="F-box domain"/>
    <property type="match status" value="1"/>
</dbReference>
<dbReference type="AlphaFoldDB" id="A0A484LRQ3"/>
<dbReference type="CDD" id="cd22157">
    <property type="entry name" value="F-box_AtFBW1-like"/>
    <property type="match status" value="1"/>
</dbReference>
<dbReference type="PANTHER" id="PTHR31672">
    <property type="entry name" value="BNACNNG10540D PROTEIN"/>
    <property type="match status" value="1"/>
</dbReference>
<evidence type="ECO:0000259" key="1">
    <source>
        <dbReference type="PROSITE" id="PS50181"/>
    </source>
</evidence>
<dbReference type="PROSITE" id="PS50181">
    <property type="entry name" value="FBOX"/>
    <property type="match status" value="1"/>
</dbReference>
<sequence>MAMASPTRVPVQDDGDSPVMRLPEELITNILTRLPVKSLLRLTRVSKAWRSLIRSPAFARAHILLTAGDARRLFLVASDSDEGTHSSVHSLTRDDDSSLISLHPLDSPPPCPCGSPTIVGACNGILCLTPGGCNLFLWNPATGTSWELPAPFGSDCCVRFGFGYHEKSQDYKVVKISSFESSDGSGYGNNVQIYSLKANSWTSIYNYNTGYTTEKWILSWGFEGGYIHNHGGVFLKGALHWDVCHRNSPPEILAVDLDKADKYRTIPFPTCDNENEELGMRLEVLWGHLALCLFSPSEKTVEVWAMKEYGDAGSWIRMVCAQSPADLEVEGNVSVLYASQDWNEFLFNVGNQLVCYNVNGGSLKKLEEYDWTSSLRLQSATYSETTALTNRVCFYFPI</sequence>